<accession>A0A1A7W8G9</accession>
<reference evidence="2" key="1">
    <citation type="submission" date="2016-05" db="EMBL/GenBank/DDBJ databases">
        <authorList>
            <person name="Lavstsen T."/>
            <person name="Jespersen J.S."/>
        </authorList>
    </citation>
    <scope>NUCLEOTIDE SEQUENCE</scope>
    <source>
        <tissue evidence="2">Brain</tissue>
    </source>
</reference>
<dbReference type="EMBL" id="HADW01000429">
    <property type="protein sequence ID" value="SBP01829.1"/>
    <property type="molecule type" value="Transcribed_RNA"/>
</dbReference>
<feature type="non-terminal residue" evidence="2">
    <location>
        <position position="1"/>
    </location>
</feature>
<dbReference type="AlphaFoldDB" id="A0A1A7W8G9"/>
<protein>
    <submittedName>
        <fullName evidence="2">Castor zinc finger 1</fullName>
    </submittedName>
</protein>
<gene>
    <name evidence="2" type="primary">CASZ1</name>
</gene>
<organism evidence="2">
    <name type="scientific">Iconisemion striatum</name>
    <dbReference type="NCBI Taxonomy" id="60296"/>
    <lineage>
        <taxon>Eukaryota</taxon>
        <taxon>Metazoa</taxon>
        <taxon>Chordata</taxon>
        <taxon>Craniata</taxon>
        <taxon>Vertebrata</taxon>
        <taxon>Euteleostomi</taxon>
        <taxon>Actinopterygii</taxon>
        <taxon>Neopterygii</taxon>
        <taxon>Teleostei</taxon>
        <taxon>Neoteleostei</taxon>
        <taxon>Acanthomorphata</taxon>
        <taxon>Ovalentaria</taxon>
        <taxon>Atherinomorphae</taxon>
        <taxon>Cyprinodontiformes</taxon>
        <taxon>Nothobranchiidae</taxon>
        <taxon>Iconisemion</taxon>
    </lineage>
</organism>
<evidence type="ECO:0000313" key="2">
    <source>
        <dbReference type="EMBL" id="SBP01829.1"/>
    </source>
</evidence>
<evidence type="ECO:0000256" key="1">
    <source>
        <dbReference type="SAM" id="MobiDB-lite"/>
    </source>
</evidence>
<sequence>NKQTNKQTKEVASFIMFRDFQPQKLKKKQQQREENDGS</sequence>
<name>A0A1A7W8G9_9TELE</name>
<proteinExistence type="predicted"/>
<feature type="region of interest" description="Disordered" evidence="1">
    <location>
        <begin position="1"/>
        <end position="38"/>
    </location>
</feature>
<reference evidence="2" key="2">
    <citation type="submission" date="2016-06" db="EMBL/GenBank/DDBJ databases">
        <title>The genome of a short-lived fish provides insights into sex chromosome evolution and the genetic control of aging.</title>
        <authorList>
            <person name="Reichwald K."/>
            <person name="Felder M."/>
            <person name="Petzold A."/>
            <person name="Koch P."/>
            <person name="Groth M."/>
            <person name="Platzer M."/>
        </authorList>
    </citation>
    <scope>NUCLEOTIDE SEQUENCE</scope>
    <source>
        <tissue evidence="2">Brain</tissue>
    </source>
</reference>